<feature type="compositionally biased region" description="Low complexity" evidence="10">
    <location>
        <begin position="48"/>
        <end position="69"/>
    </location>
</feature>
<dbReference type="InterPro" id="IPR014001">
    <property type="entry name" value="Helicase_ATP-bd"/>
</dbReference>
<dbReference type="GO" id="GO:0006281">
    <property type="term" value="P:DNA repair"/>
    <property type="evidence" value="ECO:0007669"/>
    <property type="project" value="TreeGrafter"/>
</dbReference>
<dbReference type="InterPro" id="IPR001841">
    <property type="entry name" value="Znf_RING"/>
</dbReference>
<feature type="region of interest" description="Disordered" evidence="10">
    <location>
        <begin position="22"/>
        <end position="69"/>
    </location>
</feature>
<feature type="compositionally biased region" description="Basic and acidic residues" evidence="10">
    <location>
        <begin position="1272"/>
        <end position="1284"/>
    </location>
</feature>
<keyword evidence="5" id="KW-0347">Helicase</keyword>
<dbReference type="InterPro" id="IPR038718">
    <property type="entry name" value="SNF2-like_sf"/>
</dbReference>
<feature type="domain" description="Helicase C-terminal" evidence="12">
    <location>
        <begin position="1036"/>
        <end position="1192"/>
    </location>
</feature>
<evidence type="ECO:0000259" key="11">
    <source>
        <dbReference type="PROSITE" id="PS50089"/>
    </source>
</evidence>
<dbReference type="GO" id="GO:0005634">
    <property type="term" value="C:nucleus"/>
    <property type="evidence" value="ECO:0007669"/>
    <property type="project" value="TreeGrafter"/>
</dbReference>
<dbReference type="SUPFAM" id="SSF47370">
    <property type="entry name" value="Bromodomain"/>
    <property type="match status" value="1"/>
</dbReference>
<evidence type="ECO:0000256" key="4">
    <source>
        <dbReference type="ARBA" id="ARBA00022801"/>
    </source>
</evidence>
<evidence type="ECO:0008006" key="15">
    <source>
        <dbReference type="Google" id="ProtNLM"/>
    </source>
</evidence>
<evidence type="ECO:0000313" key="13">
    <source>
        <dbReference type="EMBL" id="GMH87100.1"/>
    </source>
</evidence>
<comment type="caution">
    <text evidence="13">The sequence shown here is derived from an EMBL/GenBank/DDBJ whole genome shotgun (WGS) entry which is preliminary data.</text>
</comment>
<accession>A0A9W7BJ57</accession>
<dbReference type="OrthoDB" id="448448at2759"/>
<dbReference type="InterPro" id="IPR001650">
    <property type="entry name" value="Helicase_C-like"/>
</dbReference>
<keyword evidence="7" id="KW-0067">ATP-binding</keyword>
<dbReference type="GO" id="GO:0008094">
    <property type="term" value="F:ATP-dependent activity, acting on DNA"/>
    <property type="evidence" value="ECO:0007669"/>
    <property type="project" value="TreeGrafter"/>
</dbReference>
<evidence type="ECO:0000256" key="3">
    <source>
        <dbReference type="ARBA" id="ARBA00022771"/>
    </source>
</evidence>
<dbReference type="GO" id="GO:0005524">
    <property type="term" value="F:ATP binding"/>
    <property type="evidence" value="ECO:0007669"/>
    <property type="project" value="UniProtKB-KW"/>
</dbReference>
<evidence type="ECO:0000256" key="7">
    <source>
        <dbReference type="ARBA" id="ARBA00022840"/>
    </source>
</evidence>
<name>A0A9W7BJ57_9STRA</name>
<dbReference type="Gene3D" id="3.30.40.10">
    <property type="entry name" value="Zinc/RING finger domain, C3HC4 (zinc finger)"/>
    <property type="match status" value="1"/>
</dbReference>
<dbReference type="Gene3D" id="1.20.920.10">
    <property type="entry name" value="Bromodomain-like"/>
    <property type="match status" value="1"/>
</dbReference>
<feature type="region of interest" description="Disordered" evidence="10">
    <location>
        <begin position="1198"/>
        <end position="1219"/>
    </location>
</feature>
<dbReference type="InterPro" id="IPR027417">
    <property type="entry name" value="P-loop_NTPase"/>
</dbReference>
<keyword evidence="2" id="KW-0547">Nucleotide-binding</keyword>
<evidence type="ECO:0000256" key="2">
    <source>
        <dbReference type="ARBA" id="ARBA00022741"/>
    </source>
</evidence>
<evidence type="ECO:0000256" key="6">
    <source>
        <dbReference type="ARBA" id="ARBA00022833"/>
    </source>
</evidence>
<dbReference type="InterPro" id="IPR049730">
    <property type="entry name" value="SNF2/RAD54-like_C"/>
</dbReference>
<evidence type="ECO:0000256" key="10">
    <source>
        <dbReference type="SAM" id="MobiDB-lite"/>
    </source>
</evidence>
<keyword evidence="6" id="KW-0862">Zinc</keyword>
<feature type="region of interest" description="Disordered" evidence="10">
    <location>
        <begin position="1264"/>
        <end position="1284"/>
    </location>
</feature>
<keyword evidence="8" id="KW-0103">Bromodomain</keyword>
<dbReference type="PROSITE" id="PS51194">
    <property type="entry name" value="HELICASE_CTER"/>
    <property type="match status" value="1"/>
</dbReference>
<evidence type="ECO:0000256" key="5">
    <source>
        <dbReference type="ARBA" id="ARBA00022806"/>
    </source>
</evidence>
<feature type="domain" description="RING-type" evidence="11">
    <location>
        <begin position="892"/>
        <end position="926"/>
    </location>
</feature>
<reference evidence="14" key="1">
    <citation type="journal article" date="2023" name="Commun. Biol.">
        <title>Genome analysis of Parmales, the sister group of diatoms, reveals the evolutionary specialization of diatoms from phago-mixotrophs to photoautotrophs.</title>
        <authorList>
            <person name="Ban H."/>
            <person name="Sato S."/>
            <person name="Yoshikawa S."/>
            <person name="Yamada K."/>
            <person name="Nakamura Y."/>
            <person name="Ichinomiya M."/>
            <person name="Sato N."/>
            <person name="Blanc-Mathieu R."/>
            <person name="Endo H."/>
            <person name="Kuwata A."/>
            <person name="Ogata H."/>
        </authorList>
    </citation>
    <scope>NUCLEOTIDE SEQUENCE [LARGE SCALE GENOMIC DNA]</scope>
    <source>
        <strain evidence="14">NIES 3701</strain>
    </source>
</reference>
<dbReference type="PANTHER" id="PTHR45626:SF14">
    <property type="entry name" value="ATP-DEPENDENT DNA HELICASE (EUROFUNG)"/>
    <property type="match status" value="1"/>
</dbReference>
<feature type="compositionally biased region" description="Pro residues" evidence="10">
    <location>
        <begin position="33"/>
        <end position="47"/>
    </location>
</feature>
<dbReference type="PROSITE" id="PS00518">
    <property type="entry name" value="ZF_RING_1"/>
    <property type="match status" value="1"/>
</dbReference>
<evidence type="ECO:0000256" key="1">
    <source>
        <dbReference type="ARBA" id="ARBA00022723"/>
    </source>
</evidence>
<dbReference type="Pfam" id="PF00176">
    <property type="entry name" value="SNF2-rel_dom"/>
    <property type="match status" value="1"/>
</dbReference>
<dbReference type="Gene3D" id="3.40.50.10810">
    <property type="entry name" value="Tandem AAA-ATPase domain"/>
    <property type="match status" value="1"/>
</dbReference>
<evidence type="ECO:0000256" key="8">
    <source>
        <dbReference type="ARBA" id="ARBA00023117"/>
    </source>
</evidence>
<dbReference type="Proteomes" id="UP001165085">
    <property type="component" value="Unassembled WGS sequence"/>
</dbReference>
<gene>
    <name evidence="13" type="ORF">TrST_g9992</name>
</gene>
<evidence type="ECO:0000313" key="14">
    <source>
        <dbReference type="Proteomes" id="UP001165085"/>
    </source>
</evidence>
<evidence type="ECO:0000256" key="9">
    <source>
        <dbReference type="PROSITE-ProRule" id="PRU00175"/>
    </source>
</evidence>
<dbReference type="PROSITE" id="PS50089">
    <property type="entry name" value="ZF_RING_2"/>
    <property type="match status" value="1"/>
</dbReference>
<dbReference type="InterPro" id="IPR036427">
    <property type="entry name" value="Bromodomain-like_sf"/>
</dbReference>
<dbReference type="SUPFAM" id="SSF52540">
    <property type="entry name" value="P-loop containing nucleoside triphosphate hydrolases"/>
    <property type="match status" value="2"/>
</dbReference>
<dbReference type="GO" id="GO:0016787">
    <property type="term" value="F:hydrolase activity"/>
    <property type="evidence" value="ECO:0007669"/>
    <property type="project" value="UniProtKB-KW"/>
</dbReference>
<keyword evidence="1" id="KW-0479">Metal-binding</keyword>
<dbReference type="PANTHER" id="PTHR45626">
    <property type="entry name" value="TRANSCRIPTION TERMINATION FACTOR 2-RELATED"/>
    <property type="match status" value="1"/>
</dbReference>
<feature type="compositionally biased region" description="Acidic residues" evidence="10">
    <location>
        <begin position="1198"/>
        <end position="1218"/>
    </location>
</feature>
<dbReference type="CDD" id="cd18793">
    <property type="entry name" value="SF2_C_SNF"/>
    <property type="match status" value="1"/>
</dbReference>
<dbReference type="SUPFAM" id="SSF57850">
    <property type="entry name" value="RING/U-box"/>
    <property type="match status" value="1"/>
</dbReference>
<keyword evidence="14" id="KW-1185">Reference proteome</keyword>
<dbReference type="InterPro" id="IPR000330">
    <property type="entry name" value="SNF2_N"/>
</dbReference>
<sequence>MEPPPTNHVVQLQDYSIGDVSAQISRPSLQLSPPSPPPPPSPSPPLPASDDATTTTATTATTSTATTTTTARSSVLNFDAQSSTYFVLLNPNPQDQQFSNFHDLILTYLAHLSAHYKFAVSLSYTQTAPPQAHNPNILNIHFQLPHKFPSSSLRIKKKSKMRSNPDLTDAPPPPPTFLSDCCCVLSFFSNKQNYGPVLPLPLPKSPFNLNDVYALIRPLSPPEPISTVTTSSLTNLHATIPLTLREHLYPFLSPHNILKLRQTCKTVFHHVAIPPLKLNLFKHQITSLKWMNKREIGGGTEVDGPKVRGGILADDPGLGKTVTVMAIVTQNLGAKTDTASENIVDSERIFSAYYREYYNPVTRLLELREVMNDIIKFVDRKFDYDFFKSRSHVFDLPEYSLLVSGEHIWLNKILQDVEADKYSKNAADFHRLQADVRRVFQNGIVFNASSPEIQSLCQICLDHAHQVFETFIIQAKKSARRWRHSWDSPTGALVDANRDLERASNLKQSHTTLVVVPHQLLKHWDEQVLRHIDFEWISRVGGHDGCEIRRLSGSKSIIEYKNRVSPRPDSNEAKNNLELGIFPKASRKFMLVDYNKSQASHPLPSPSEISQYDIVVTSVERLSLEWKRGKENSKAYRYEYEGHRGPSPLLKVNFFRIVVDEGHSMGRSGITNSIQFSSWIYARRRWIMSGTPTPASGSNLRADQASANECKSILGLLKYLKHPRFLEENGGKKMFEDNFLKGWKRCEPGAFFRVCDLLQQVMVRHDKRNIAGIPKPIFKNTKVNMADVEVLAYNTITSAARLNIILTTMEGGKTSGWQDSLLNPSQYKFALEMMQNIRLACCGGSRVAPTLSDKFFSETLHYLDFKHGAQPAQLQMARNFMNRAVMMETTSCSVCAQSFQILALTPCVHFVCSDCVELHPKKCGACGETYDVDDFQLLQPGFDTQWQWNLEGEKRERKAKIQMSEALRQSIGGTPNGGGGGGMKHKCVYSKTLTEGTCTICMKEHWNGCTMTATQRCHICNRESVEVPREESKATYIANTLMELKKAHACPAGVPENLGPQPLKVLIFSQFRQVSDTIGDRLLRKFGQVALAEYFGKHKNDELIRFKNDPECVALLAGKDASHGLDLSFITHIFLLDEIWDAALKEQVIARAYRMGTRRSVVVEQLIAKDSIEESMNELNLKTRWEEDDDKEAVADEDCEEADEVDEGDDDQVIDDDENAKKIAKEKEAVTQKQNQRKLIVLLKRLKVIKKKNEAKRKLQAVAEEVEEEGGEREKEPKRRVGFA</sequence>
<organism evidence="13 14">
    <name type="scientific">Triparma strigata</name>
    <dbReference type="NCBI Taxonomy" id="1606541"/>
    <lineage>
        <taxon>Eukaryota</taxon>
        <taxon>Sar</taxon>
        <taxon>Stramenopiles</taxon>
        <taxon>Ochrophyta</taxon>
        <taxon>Bolidophyceae</taxon>
        <taxon>Parmales</taxon>
        <taxon>Triparmaceae</taxon>
        <taxon>Triparma</taxon>
    </lineage>
</organism>
<dbReference type="SMART" id="SM00487">
    <property type="entry name" value="DEXDc"/>
    <property type="match status" value="1"/>
</dbReference>
<dbReference type="InterPro" id="IPR017907">
    <property type="entry name" value="Znf_RING_CS"/>
</dbReference>
<dbReference type="EMBL" id="BRXY01000323">
    <property type="protein sequence ID" value="GMH87100.1"/>
    <property type="molecule type" value="Genomic_DNA"/>
</dbReference>
<dbReference type="Pfam" id="PF00271">
    <property type="entry name" value="Helicase_C"/>
    <property type="match status" value="1"/>
</dbReference>
<keyword evidence="3 9" id="KW-0863">Zinc-finger</keyword>
<keyword evidence="4" id="KW-0378">Hydrolase</keyword>
<dbReference type="GO" id="GO:0008270">
    <property type="term" value="F:zinc ion binding"/>
    <property type="evidence" value="ECO:0007669"/>
    <property type="project" value="UniProtKB-KW"/>
</dbReference>
<protein>
    <recommendedName>
        <fullName evidence="15">RING-type domain-containing protein</fullName>
    </recommendedName>
</protein>
<dbReference type="InterPro" id="IPR050628">
    <property type="entry name" value="SNF2_RAD54_helicase_TF"/>
</dbReference>
<dbReference type="InterPro" id="IPR013083">
    <property type="entry name" value="Znf_RING/FYVE/PHD"/>
</dbReference>
<dbReference type="Gene3D" id="3.40.50.300">
    <property type="entry name" value="P-loop containing nucleotide triphosphate hydrolases"/>
    <property type="match status" value="2"/>
</dbReference>
<dbReference type="GO" id="GO:0004386">
    <property type="term" value="F:helicase activity"/>
    <property type="evidence" value="ECO:0007669"/>
    <property type="project" value="UniProtKB-KW"/>
</dbReference>
<proteinExistence type="predicted"/>
<evidence type="ECO:0000259" key="12">
    <source>
        <dbReference type="PROSITE" id="PS51194"/>
    </source>
</evidence>